<evidence type="ECO:0000256" key="1">
    <source>
        <dbReference type="ARBA" id="ARBA00005854"/>
    </source>
</evidence>
<dbReference type="Gene3D" id="3.40.50.720">
    <property type="entry name" value="NAD(P)-binding Rossmann-like Domain"/>
    <property type="match status" value="2"/>
</dbReference>
<evidence type="ECO:0000256" key="2">
    <source>
        <dbReference type="ARBA" id="ARBA00023002"/>
    </source>
</evidence>
<dbReference type="PANTHER" id="PTHR43761:SF1">
    <property type="entry name" value="D-ISOMER SPECIFIC 2-HYDROXYACID DEHYDROGENASE CATALYTIC DOMAIN-CONTAINING PROTEIN-RELATED"/>
    <property type="match status" value="1"/>
</dbReference>
<evidence type="ECO:0000259" key="4">
    <source>
        <dbReference type="Pfam" id="PF02826"/>
    </source>
</evidence>
<dbReference type="PANTHER" id="PTHR43761">
    <property type="entry name" value="D-ISOMER SPECIFIC 2-HYDROXYACID DEHYDROGENASE FAMILY PROTEIN (AFU_ORTHOLOGUE AFUA_1G13630)"/>
    <property type="match status" value="1"/>
</dbReference>
<dbReference type="EMBL" id="JWIR02000032">
    <property type="protein sequence ID" value="KKB40217.1"/>
    <property type="molecule type" value="Genomic_DNA"/>
</dbReference>
<dbReference type="InterPro" id="IPR006140">
    <property type="entry name" value="D-isomer_DH_NAD-bd"/>
</dbReference>
<comment type="caution">
    <text evidence="5">The sequence shown here is derived from an EMBL/GenBank/DDBJ whole genome shotgun (WGS) entry which is preliminary data.</text>
</comment>
<dbReference type="SUPFAM" id="SSF52283">
    <property type="entry name" value="Formate/glycerate dehydrogenase catalytic domain-like"/>
    <property type="match status" value="1"/>
</dbReference>
<accession>A0A0F5I505</accession>
<dbReference type="FunFam" id="3.40.50.720:FF:000041">
    <property type="entry name" value="D-3-phosphoglycerate dehydrogenase"/>
    <property type="match status" value="1"/>
</dbReference>
<dbReference type="CDD" id="cd12171">
    <property type="entry name" value="2-Hacid_dh_10"/>
    <property type="match status" value="1"/>
</dbReference>
<evidence type="ECO:0000313" key="5">
    <source>
        <dbReference type="EMBL" id="KKB40217.1"/>
    </source>
</evidence>
<dbReference type="GO" id="GO:0047545">
    <property type="term" value="F:(S)-2-hydroxyglutarate dehydrogenase activity"/>
    <property type="evidence" value="ECO:0007669"/>
    <property type="project" value="UniProtKB-ARBA"/>
</dbReference>
<evidence type="ECO:0000313" key="6">
    <source>
        <dbReference type="Proteomes" id="UP000031563"/>
    </source>
</evidence>
<dbReference type="Proteomes" id="UP000031563">
    <property type="component" value="Unassembled WGS sequence"/>
</dbReference>
<organism evidence="5 6">
    <name type="scientific">Bacillus thermotolerans</name>
    <name type="common">Quasibacillus thermotolerans</name>
    <dbReference type="NCBI Taxonomy" id="1221996"/>
    <lineage>
        <taxon>Bacteria</taxon>
        <taxon>Bacillati</taxon>
        <taxon>Bacillota</taxon>
        <taxon>Bacilli</taxon>
        <taxon>Bacillales</taxon>
        <taxon>Bacillaceae</taxon>
        <taxon>Bacillus</taxon>
    </lineage>
</organism>
<dbReference type="GO" id="GO:0051287">
    <property type="term" value="F:NAD binding"/>
    <property type="evidence" value="ECO:0007669"/>
    <property type="project" value="InterPro"/>
</dbReference>
<dbReference type="AlphaFoldDB" id="A0A0F5I505"/>
<dbReference type="PROSITE" id="PS00670">
    <property type="entry name" value="D_2_HYDROXYACID_DH_2"/>
    <property type="match status" value="1"/>
</dbReference>
<sequence length="368" mass="41948">MSTNCFFYYFSKLIYEFSRFIKRKRGKDKVNVLVTAPYNESGLLELKQHFGEITYRCWKENGRAYEEEELISLLKETKAEGIIVELDKVTERVLAETPKLAFIGACRGMPSNVDVEAATKREIPVFFTPGRNAQAVAEMFVGNLIALYRHTIQSSEWLKQENWKDDYLQAYVKFKGNEVAGKTIGMVGFGAVGQRIAAVLEGFGCAIQYYDPYVESEDPRYKRLSLEEVFSTSDVVSIHLPRTDETVGMINETYLSLMKEDAVLVNTSRAVVVDREALFHTLKAGRIRGAILDVFYHEPPDESDYELIKLPNVLATPHLAGASYEVEDHHVAIMNQALIKWNNEQTIEIPTIYNRKQIESSVKEEVEN</sequence>
<keyword evidence="6" id="KW-1185">Reference proteome</keyword>
<dbReference type="InterPro" id="IPR036291">
    <property type="entry name" value="NAD(P)-bd_dom_sf"/>
</dbReference>
<keyword evidence="3" id="KW-0520">NAD</keyword>
<name>A0A0F5I505_BACTR</name>
<comment type="similarity">
    <text evidence="1">Belongs to the D-isomer specific 2-hydroxyacid dehydrogenase family.</text>
</comment>
<evidence type="ECO:0000256" key="3">
    <source>
        <dbReference type="ARBA" id="ARBA00023027"/>
    </source>
</evidence>
<dbReference type="GO" id="GO:0004617">
    <property type="term" value="F:phosphoglycerate dehydrogenase activity"/>
    <property type="evidence" value="ECO:0007669"/>
    <property type="project" value="UniProtKB-ARBA"/>
</dbReference>
<dbReference type="GO" id="GO:0006564">
    <property type="term" value="P:L-serine biosynthetic process"/>
    <property type="evidence" value="ECO:0007669"/>
    <property type="project" value="UniProtKB-ARBA"/>
</dbReference>
<keyword evidence="2" id="KW-0560">Oxidoreductase</keyword>
<dbReference type="Pfam" id="PF02826">
    <property type="entry name" value="2-Hacid_dh_C"/>
    <property type="match status" value="1"/>
</dbReference>
<reference evidence="5" key="1">
    <citation type="submission" date="2015-02" db="EMBL/GenBank/DDBJ databases">
        <title>Genome Assembly of Bacillaceae bacterium MTCC 8252.</title>
        <authorList>
            <person name="Verma A."/>
            <person name="Khatri I."/>
            <person name="Mual P."/>
            <person name="Subramanian S."/>
            <person name="Krishnamurthi S."/>
        </authorList>
    </citation>
    <scope>NUCLEOTIDE SEQUENCE [LARGE SCALE GENOMIC DNA]</scope>
    <source>
        <strain evidence="5">MTCC 8252</strain>
    </source>
</reference>
<dbReference type="STRING" id="1221996.QY95_01850"/>
<dbReference type="InterPro" id="IPR029753">
    <property type="entry name" value="D-isomer_DH_CS"/>
</dbReference>
<gene>
    <name evidence="5" type="ORF">QY95_01850</name>
</gene>
<dbReference type="InterPro" id="IPR050418">
    <property type="entry name" value="D-iso_2-hydroxyacid_DH_PdxB"/>
</dbReference>
<dbReference type="SUPFAM" id="SSF51735">
    <property type="entry name" value="NAD(P)-binding Rossmann-fold domains"/>
    <property type="match status" value="1"/>
</dbReference>
<feature type="domain" description="D-isomer specific 2-hydroxyacid dehydrogenase NAD-binding" evidence="4">
    <location>
        <begin position="142"/>
        <end position="320"/>
    </location>
</feature>
<protein>
    <submittedName>
        <fullName evidence="5">D-3-phosphoglycerate dehydrogenase</fullName>
    </submittedName>
</protein>
<proteinExistence type="inferred from homology"/>